<name>A0A0K9Q0P6_ZOSMR</name>
<comment type="similarity">
    <text evidence="1 4">Belongs to the TIFY/JAZ family.</text>
</comment>
<comment type="caution">
    <text evidence="6">The sequence shown here is derived from an EMBL/GenBank/DDBJ whole genome shotgun (WGS) entry which is preliminary data.</text>
</comment>
<comment type="function">
    <text evidence="4">Repressor of jasmonate responses.</text>
</comment>
<evidence type="ECO:0000256" key="4">
    <source>
        <dbReference type="RuleBase" id="RU369065"/>
    </source>
</evidence>
<evidence type="ECO:0000256" key="3">
    <source>
        <dbReference type="ARBA" id="ARBA00022843"/>
    </source>
</evidence>
<dbReference type="InterPro" id="IPR040390">
    <property type="entry name" value="TIFY/JAZ"/>
</dbReference>
<evidence type="ECO:0000313" key="6">
    <source>
        <dbReference type="EMBL" id="KMZ74896.1"/>
    </source>
</evidence>
<dbReference type="Pfam" id="PF06200">
    <property type="entry name" value="tify"/>
    <property type="match status" value="1"/>
</dbReference>
<dbReference type="InterPro" id="IPR018467">
    <property type="entry name" value="CCT_CS"/>
</dbReference>
<organism evidence="6 7">
    <name type="scientific">Zostera marina</name>
    <name type="common">Eelgrass</name>
    <dbReference type="NCBI Taxonomy" id="29655"/>
    <lineage>
        <taxon>Eukaryota</taxon>
        <taxon>Viridiplantae</taxon>
        <taxon>Streptophyta</taxon>
        <taxon>Embryophyta</taxon>
        <taxon>Tracheophyta</taxon>
        <taxon>Spermatophyta</taxon>
        <taxon>Magnoliopsida</taxon>
        <taxon>Liliopsida</taxon>
        <taxon>Zosteraceae</taxon>
        <taxon>Zostera</taxon>
    </lineage>
</organism>
<dbReference type="Proteomes" id="UP000036987">
    <property type="component" value="Unassembled WGS sequence"/>
</dbReference>
<dbReference type="EMBL" id="LFYR01000235">
    <property type="protein sequence ID" value="KMZ74896.1"/>
    <property type="molecule type" value="Genomic_DNA"/>
</dbReference>
<evidence type="ECO:0000259" key="5">
    <source>
        <dbReference type="PROSITE" id="PS51320"/>
    </source>
</evidence>
<accession>A0A0K9Q0P6</accession>
<sequence>MERDFLGISPLVGKQKFSRNDSGVFSLPNNISGLQQFMACEASSSKDERLGPPSTNILDQFSWPSSIRQPYLQQNTGTGMIPSHQSKTLQLAAPRNSPTAQLTVFYGGSIYVYDKIPADKVQEMIELANKCSKMAEKPLQDFNKIVSETACSGFSSLLSAHSTNGSTTADHTNRQKISTTCDVTVSDRTINPPMPMSRAVPLARKASLVKFLEKRKERMINTENAPYLNAKLGGKVGGRWGEKPKPGLQINGEQNEKDLRDLEIFNAEKFETKSTMLLPSFSLG</sequence>
<keyword evidence="3" id="KW-0832">Ubl conjugation</keyword>
<evidence type="ECO:0000256" key="2">
    <source>
        <dbReference type="ARBA" id="ARBA00022819"/>
    </source>
</evidence>
<dbReference type="PROSITE" id="PS51320">
    <property type="entry name" value="TIFY"/>
    <property type="match status" value="1"/>
</dbReference>
<dbReference type="SMART" id="SM00979">
    <property type="entry name" value="TIFY"/>
    <property type="match status" value="1"/>
</dbReference>
<dbReference type="PANTHER" id="PTHR33077:SF90">
    <property type="entry name" value="PROTEIN TIFY 7"/>
    <property type="match status" value="1"/>
</dbReference>
<dbReference type="Pfam" id="PF09425">
    <property type="entry name" value="Jas_motif"/>
    <property type="match status" value="1"/>
</dbReference>
<evidence type="ECO:0000256" key="1">
    <source>
        <dbReference type="ARBA" id="ARBA00008614"/>
    </source>
</evidence>
<dbReference type="PANTHER" id="PTHR33077">
    <property type="entry name" value="PROTEIN TIFY 4A-RELATED-RELATED"/>
    <property type="match status" value="1"/>
</dbReference>
<feature type="domain" description="Tify" evidence="5">
    <location>
        <begin position="95"/>
        <end position="130"/>
    </location>
</feature>
<dbReference type="STRING" id="29655.A0A0K9Q0P6"/>
<dbReference type="OrthoDB" id="1937734at2759"/>
<reference evidence="7" key="1">
    <citation type="journal article" date="2016" name="Nature">
        <title>The genome of the seagrass Zostera marina reveals angiosperm adaptation to the sea.</title>
        <authorList>
            <person name="Olsen J.L."/>
            <person name="Rouze P."/>
            <person name="Verhelst B."/>
            <person name="Lin Y.-C."/>
            <person name="Bayer T."/>
            <person name="Collen J."/>
            <person name="Dattolo E."/>
            <person name="De Paoli E."/>
            <person name="Dittami S."/>
            <person name="Maumus F."/>
            <person name="Michel G."/>
            <person name="Kersting A."/>
            <person name="Lauritano C."/>
            <person name="Lohaus R."/>
            <person name="Toepel M."/>
            <person name="Tonon T."/>
            <person name="Vanneste K."/>
            <person name="Amirebrahimi M."/>
            <person name="Brakel J."/>
            <person name="Bostroem C."/>
            <person name="Chovatia M."/>
            <person name="Grimwood J."/>
            <person name="Jenkins J.W."/>
            <person name="Jueterbock A."/>
            <person name="Mraz A."/>
            <person name="Stam W.T."/>
            <person name="Tice H."/>
            <person name="Bornberg-Bauer E."/>
            <person name="Green P.J."/>
            <person name="Pearson G.A."/>
            <person name="Procaccini G."/>
            <person name="Duarte C.M."/>
            <person name="Schmutz J."/>
            <person name="Reusch T.B.H."/>
            <person name="Van de Peer Y."/>
        </authorList>
    </citation>
    <scope>NUCLEOTIDE SEQUENCE [LARGE SCALE GENOMIC DNA]</scope>
    <source>
        <strain evidence="7">cv. Finnish</strain>
    </source>
</reference>
<keyword evidence="4" id="KW-0539">Nucleus</keyword>
<comment type="domain">
    <text evidence="4">The jas domain is required for interaction with COI1.</text>
</comment>
<dbReference type="GO" id="GO:0031347">
    <property type="term" value="P:regulation of defense response"/>
    <property type="evidence" value="ECO:0000318"/>
    <property type="project" value="GO_Central"/>
</dbReference>
<keyword evidence="7" id="KW-1185">Reference proteome</keyword>
<dbReference type="GO" id="GO:0009611">
    <property type="term" value="P:response to wounding"/>
    <property type="evidence" value="ECO:0000318"/>
    <property type="project" value="GO_Central"/>
</dbReference>
<dbReference type="AlphaFoldDB" id="A0A0K9Q0P6"/>
<protein>
    <recommendedName>
        <fullName evidence="4">Protein TIFY</fullName>
    </recommendedName>
    <alternativeName>
        <fullName evidence="4">Jasmonate ZIM domain-containing protein</fullName>
    </alternativeName>
</protein>
<proteinExistence type="inferred from homology"/>
<evidence type="ECO:0000313" key="7">
    <source>
        <dbReference type="Proteomes" id="UP000036987"/>
    </source>
</evidence>
<dbReference type="InterPro" id="IPR010399">
    <property type="entry name" value="Tify_dom"/>
</dbReference>
<comment type="subcellular location">
    <subcellularLocation>
        <location evidence="4">Nucleus</location>
    </subcellularLocation>
</comment>
<dbReference type="GO" id="GO:0005634">
    <property type="term" value="C:nucleus"/>
    <property type="evidence" value="ECO:0000318"/>
    <property type="project" value="GO_Central"/>
</dbReference>
<dbReference type="GO" id="GO:2000022">
    <property type="term" value="P:regulation of jasmonic acid mediated signaling pathway"/>
    <property type="evidence" value="ECO:0000318"/>
    <property type="project" value="GO_Central"/>
</dbReference>
<keyword evidence="2 4" id="KW-1184">Jasmonic acid signaling pathway</keyword>
<gene>
    <name evidence="6" type="ORF">ZOSMA_121G00720</name>
</gene>